<evidence type="ECO:0000256" key="6">
    <source>
        <dbReference type="ARBA" id="ARBA00023163"/>
    </source>
</evidence>
<keyword evidence="6 7" id="KW-0804">Transcription</keyword>
<name>A0A1X7I9F5_9CORY</name>
<dbReference type="Gene3D" id="2.40.50.140">
    <property type="entry name" value="Nucleic acid-binding proteins"/>
    <property type="match status" value="1"/>
</dbReference>
<dbReference type="InterPro" id="IPR025249">
    <property type="entry name" value="TF_NusA_KH_1st"/>
</dbReference>
<dbReference type="GO" id="GO:0005829">
    <property type="term" value="C:cytosol"/>
    <property type="evidence" value="ECO:0007669"/>
    <property type="project" value="TreeGrafter"/>
</dbReference>
<dbReference type="RefSeq" id="WP_085548694.1">
    <property type="nucleotide sequence ID" value="NZ_FXAR01000001.1"/>
</dbReference>
<keyword evidence="11" id="KW-1185">Reference proteome</keyword>
<keyword evidence="3 7" id="KW-0889">Transcription antitermination</keyword>
<evidence type="ECO:0000256" key="2">
    <source>
        <dbReference type="ARBA" id="ARBA00022490"/>
    </source>
</evidence>
<dbReference type="FunFam" id="3.30.300.20:FF:000002">
    <property type="entry name" value="Transcription termination/antitermination protein NusA"/>
    <property type="match status" value="1"/>
</dbReference>
<dbReference type="CDD" id="cd04455">
    <property type="entry name" value="S1_NusA"/>
    <property type="match status" value="1"/>
</dbReference>
<dbReference type="PANTHER" id="PTHR22648:SF0">
    <property type="entry name" value="TRANSCRIPTION TERMINATION_ANTITERMINATION PROTEIN NUSA"/>
    <property type="match status" value="1"/>
</dbReference>
<evidence type="ECO:0000313" key="11">
    <source>
        <dbReference type="Proteomes" id="UP000193309"/>
    </source>
</evidence>
<evidence type="ECO:0000256" key="7">
    <source>
        <dbReference type="HAMAP-Rule" id="MF_00945"/>
    </source>
</evidence>
<comment type="similarity">
    <text evidence="7">Belongs to the NusA family.</text>
</comment>
<evidence type="ECO:0000313" key="12">
    <source>
        <dbReference type="Proteomes" id="UP000568696"/>
    </source>
</evidence>
<dbReference type="SUPFAM" id="SSF69705">
    <property type="entry name" value="Transcription factor NusA, N-terminal domain"/>
    <property type="match status" value="1"/>
</dbReference>
<organism evidence="10 11">
    <name type="scientific">Corynebacterium pollutisoli</name>
    <dbReference type="NCBI Taxonomy" id="1610489"/>
    <lineage>
        <taxon>Bacteria</taxon>
        <taxon>Bacillati</taxon>
        <taxon>Actinomycetota</taxon>
        <taxon>Actinomycetes</taxon>
        <taxon>Mycobacteriales</taxon>
        <taxon>Corynebacteriaceae</taxon>
        <taxon>Corynebacterium</taxon>
    </lineage>
</organism>
<protein>
    <recommendedName>
        <fullName evidence="7">Transcription termination/antitermination protein NusA</fullName>
    </recommendedName>
</protein>
<dbReference type="HAMAP" id="MF_00945_B">
    <property type="entry name" value="NusA_B"/>
    <property type="match status" value="1"/>
</dbReference>
<keyword evidence="2 7" id="KW-0963">Cytoplasm</keyword>
<dbReference type="SUPFAM" id="SSF50249">
    <property type="entry name" value="Nucleic acid-binding proteins"/>
    <property type="match status" value="1"/>
</dbReference>
<dbReference type="EMBL" id="FXAR01000001">
    <property type="protein sequence ID" value="SMG11024.1"/>
    <property type="molecule type" value="Genomic_DNA"/>
</dbReference>
<dbReference type="Pfam" id="PF08529">
    <property type="entry name" value="NusA_N"/>
    <property type="match status" value="1"/>
</dbReference>
<dbReference type="InterPro" id="IPR012340">
    <property type="entry name" value="NA-bd_OB-fold"/>
</dbReference>
<comment type="function">
    <text evidence="7">Participates in both transcription termination and antitermination.</text>
</comment>
<dbReference type="EMBL" id="JAAYSN010000036">
    <property type="protein sequence ID" value="NLP38416.1"/>
    <property type="molecule type" value="Genomic_DNA"/>
</dbReference>
<feature type="domain" description="S1 motif" evidence="8">
    <location>
        <begin position="114"/>
        <end position="186"/>
    </location>
</feature>
<dbReference type="NCBIfam" id="TIGR01953">
    <property type="entry name" value="NusA"/>
    <property type="match status" value="1"/>
</dbReference>
<dbReference type="Proteomes" id="UP000568696">
    <property type="component" value="Unassembled WGS sequence"/>
</dbReference>
<dbReference type="InterPro" id="IPR009019">
    <property type="entry name" value="KH_sf_prok-type"/>
</dbReference>
<evidence type="ECO:0000259" key="8">
    <source>
        <dbReference type="PROSITE" id="PS50126"/>
    </source>
</evidence>
<sequence length="330" mass="35781">MNIDMAALTTIEKDKGIPVDDMLQTIGSALIHAYREYRGEESETRARVDIDKDTGSVAVIATELDDDGEVASEYDDTPDNFARIAAGAVRDAIVRRLREAENVRLFDEYQSFEGRVVSGVVQKDDTANSRGIVIVQLGTEADPQDGILLPAEQIPGEKLEHGDRVKAYIVGVNKGPRNVQVNLSRTHPELVRGLFELEIPEVADGSVEILGIAREAGHRSKVAVTGKVKGLNAKGACIGPRGQRVTNIMNELGGEKIDIIDWSEDPATYVGNALAPSKVVNVEIIDPEAQTAKVTVPDYQLSLAIGREGQNARLAARLTGWKIDIHSDIN</sequence>
<dbReference type="AlphaFoldDB" id="A0A1X7I9F5"/>
<dbReference type="PROSITE" id="PS50126">
    <property type="entry name" value="S1"/>
    <property type="match status" value="1"/>
</dbReference>
<dbReference type="OrthoDB" id="9807233at2"/>
<dbReference type="InterPro" id="IPR003029">
    <property type="entry name" value="S1_domain"/>
</dbReference>
<dbReference type="InterPro" id="IPR030842">
    <property type="entry name" value="TF_NusA_bacterial"/>
</dbReference>
<reference evidence="11" key="1">
    <citation type="submission" date="2017-04" db="EMBL/GenBank/DDBJ databases">
        <authorList>
            <person name="Varghese N."/>
            <person name="Submissions S."/>
        </authorList>
    </citation>
    <scope>NUCLEOTIDE SEQUENCE [LARGE SCALE GENOMIC DNA]</scope>
    <source>
        <strain evidence="11">VDS</strain>
    </source>
</reference>
<dbReference type="SUPFAM" id="SSF54814">
    <property type="entry name" value="Prokaryotic type KH domain (KH-domain type II)"/>
    <property type="match status" value="2"/>
</dbReference>
<keyword evidence="4 7" id="KW-0694">RNA-binding</keyword>
<dbReference type="GO" id="GO:0003723">
    <property type="term" value="F:RNA binding"/>
    <property type="evidence" value="ECO:0007669"/>
    <property type="project" value="UniProtKB-UniRule"/>
</dbReference>
<dbReference type="Pfam" id="PF13184">
    <property type="entry name" value="KH_NusA_1st"/>
    <property type="match status" value="1"/>
</dbReference>
<evidence type="ECO:0000256" key="3">
    <source>
        <dbReference type="ARBA" id="ARBA00022814"/>
    </source>
</evidence>
<keyword evidence="1 7" id="KW-0806">Transcription termination</keyword>
<dbReference type="GO" id="GO:0006353">
    <property type="term" value="P:DNA-templated transcription termination"/>
    <property type="evidence" value="ECO:0007669"/>
    <property type="project" value="UniProtKB-UniRule"/>
</dbReference>
<dbReference type="InterPro" id="IPR013735">
    <property type="entry name" value="TF_NusA_N"/>
</dbReference>
<evidence type="ECO:0000313" key="9">
    <source>
        <dbReference type="EMBL" id="NLP38416.1"/>
    </source>
</evidence>
<dbReference type="CDD" id="cd02134">
    <property type="entry name" value="KH-II_NusA_rpt1"/>
    <property type="match status" value="1"/>
</dbReference>
<evidence type="ECO:0000256" key="1">
    <source>
        <dbReference type="ARBA" id="ARBA00022472"/>
    </source>
</evidence>
<dbReference type="STRING" id="1610489.SAMN06295981_0555"/>
<dbReference type="InterPro" id="IPR010213">
    <property type="entry name" value="TF_NusA"/>
</dbReference>
<keyword evidence="5 7" id="KW-0805">Transcription regulation</keyword>
<evidence type="ECO:0000256" key="4">
    <source>
        <dbReference type="ARBA" id="ARBA00022884"/>
    </source>
</evidence>
<dbReference type="PANTHER" id="PTHR22648">
    <property type="entry name" value="TRANSCRIPTION TERMINATION FACTOR NUSA"/>
    <property type="match status" value="1"/>
</dbReference>
<dbReference type="GO" id="GO:0031564">
    <property type="term" value="P:transcription antitermination"/>
    <property type="evidence" value="ECO:0007669"/>
    <property type="project" value="UniProtKB-UniRule"/>
</dbReference>
<dbReference type="InterPro" id="IPR015946">
    <property type="entry name" value="KH_dom-like_a/b"/>
</dbReference>
<dbReference type="InterPro" id="IPR058582">
    <property type="entry name" value="KH_NusA_2nd"/>
</dbReference>
<dbReference type="InterPro" id="IPR036555">
    <property type="entry name" value="NusA_N_sf"/>
</dbReference>
<dbReference type="FunFam" id="3.30.300.20:FF:000005">
    <property type="entry name" value="Transcription termination/antitermination protein NusA"/>
    <property type="match status" value="1"/>
</dbReference>
<comment type="subunit">
    <text evidence="7">Monomer. Binds directly to the core enzyme of the DNA-dependent RNA polymerase and to nascent RNA.</text>
</comment>
<evidence type="ECO:0000256" key="5">
    <source>
        <dbReference type="ARBA" id="ARBA00023015"/>
    </source>
</evidence>
<dbReference type="SMART" id="SM00316">
    <property type="entry name" value="S1"/>
    <property type="match status" value="1"/>
</dbReference>
<dbReference type="GO" id="GO:0003700">
    <property type="term" value="F:DNA-binding transcription factor activity"/>
    <property type="evidence" value="ECO:0007669"/>
    <property type="project" value="InterPro"/>
</dbReference>
<proteinExistence type="inferred from homology"/>
<reference evidence="9 12" key="3">
    <citation type="journal article" date="2020" name="Biotechnol. Biofuels">
        <title>New insights from the biogas microbiome by comprehensive genome-resolved metagenomics of nearly 1600 species originating from multiple anaerobic digesters.</title>
        <authorList>
            <person name="Campanaro S."/>
            <person name="Treu L."/>
            <person name="Rodriguez-R L.M."/>
            <person name="Kovalovszki A."/>
            <person name="Ziels R.M."/>
            <person name="Maus I."/>
            <person name="Zhu X."/>
            <person name="Kougias P.G."/>
            <person name="Basile A."/>
            <person name="Luo G."/>
            <person name="Schluter A."/>
            <person name="Konstantinidis K.T."/>
            <person name="Angelidaki I."/>
        </authorList>
    </citation>
    <scope>NUCLEOTIDE SEQUENCE [LARGE SCALE GENOMIC DNA]</scope>
    <source>
        <strain evidence="9">AS23ysBPME_344</strain>
    </source>
</reference>
<accession>A0A1X7I9F5</accession>
<dbReference type="Proteomes" id="UP000193309">
    <property type="component" value="Unassembled WGS sequence"/>
</dbReference>
<dbReference type="PROSITE" id="PS50084">
    <property type="entry name" value="KH_TYPE_1"/>
    <property type="match status" value="1"/>
</dbReference>
<dbReference type="Pfam" id="PF26594">
    <property type="entry name" value="KH_NusA_2nd"/>
    <property type="match status" value="1"/>
</dbReference>
<dbReference type="Gene3D" id="3.30.300.20">
    <property type="match status" value="2"/>
</dbReference>
<dbReference type="CDD" id="cd22529">
    <property type="entry name" value="KH-II_NusA_rpt2"/>
    <property type="match status" value="1"/>
</dbReference>
<gene>
    <name evidence="7 9" type="primary">nusA</name>
    <name evidence="9" type="ORF">GX356_01655</name>
    <name evidence="10" type="ORF">SAMN06295981_0555</name>
</gene>
<evidence type="ECO:0000313" key="10">
    <source>
        <dbReference type="EMBL" id="SMG11024.1"/>
    </source>
</evidence>
<comment type="subcellular location">
    <subcellularLocation>
        <location evidence="7">Cytoplasm</location>
    </subcellularLocation>
</comment>
<dbReference type="Gene3D" id="3.30.1480.10">
    <property type="entry name" value="NusA, N-terminal domain"/>
    <property type="match status" value="1"/>
</dbReference>
<reference evidence="10" key="2">
    <citation type="submission" date="2017-04" db="EMBL/GenBank/DDBJ databases">
        <authorList>
            <person name="Afonso C.L."/>
            <person name="Miller P.J."/>
            <person name="Scott M.A."/>
            <person name="Spackman E."/>
            <person name="Goraichik I."/>
            <person name="Dimitrov K.M."/>
            <person name="Suarez D.L."/>
            <person name="Swayne D.E."/>
        </authorList>
    </citation>
    <scope>NUCLEOTIDE SEQUENCE [LARGE SCALE GENOMIC DNA]</scope>
    <source>
        <strain evidence="10">VDS</strain>
    </source>
</reference>